<dbReference type="InterPro" id="IPR051604">
    <property type="entry name" value="Ergot_Alk_Oxidoreductase"/>
</dbReference>
<dbReference type="PANTHER" id="PTHR43162">
    <property type="match status" value="1"/>
</dbReference>
<dbReference type="SUPFAM" id="SSF51735">
    <property type="entry name" value="NAD(P)-binding Rossmann-fold domains"/>
    <property type="match status" value="1"/>
</dbReference>
<dbReference type="RefSeq" id="WP_099863562.1">
    <property type="nucleotide sequence ID" value="NZ_PEOG01000077.1"/>
</dbReference>
<dbReference type="CDD" id="cd05251">
    <property type="entry name" value="NmrA_like_SDR_a"/>
    <property type="match status" value="1"/>
</dbReference>
<dbReference type="AlphaFoldDB" id="A0A2G9C411"/>
<dbReference type="InterPro" id="IPR036291">
    <property type="entry name" value="NAD(P)-bd_dom_sf"/>
</dbReference>
<dbReference type="Pfam" id="PF05368">
    <property type="entry name" value="NmrA"/>
    <property type="match status" value="1"/>
</dbReference>
<evidence type="ECO:0000313" key="2">
    <source>
        <dbReference type="EMBL" id="PIM51153.1"/>
    </source>
</evidence>
<keyword evidence="3" id="KW-1185">Reference proteome</keyword>
<sequence>MSILVIGSTGTIGSLVVRGLAAQGAKVRALVRQPGKASLPEGVQAVVGDLTDVASLRQAMSGARTLFLLNALVADELTQSLQALNVAREAGIQRIVYLSVINADKYAEVPHFTSKHTVERMIDRLGLPATILRPAYFMQNDIAIRPVIEGYGVFPMPIGATGVAMVDARDIADIAVAELLRRDRAEEPLPSVTLDVAGSELFTGESATAVWSKALGRPIHYGGDDVNAFEAQLVQNQVPAWMAYDLRLMMERIQHVGQIPAAGAVRQLEEMLGRPMRTYQAFVAEQVPQS</sequence>
<dbReference type="Proteomes" id="UP000231501">
    <property type="component" value="Unassembled WGS sequence"/>
</dbReference>
<dbReference type="OrthoDB" id="9798669at2"/>
<dbReference type="PANTHER" id="PTHR43162:SF1">
    <property type="entry name" value="PRESTALK A DIFFERENTIATION PROTEIN A"/>
    <property type="match status" value="1"/>
</dbReference>
<dbReference type="Gene3D" id="3.40.50.720">
    <property type="entry name" value="NAD(P)-binding Rossmann-like Domain"/>
    <property type="match status" value="1"/>
</dbReference>
<reference evidence="2 3" key="1">
    <citation type="submission" date="2017-11" db="EMBL/GenBank/DDBJ databases">
        <title>Draft genome sequence of Mitsuaria sp. HWN-4.</title>
        <authorList>
            <person name="Gundlapally S.R."/>
        </authorList>
    </citation>
    <scope>NUCLEOTIDE SEQUENCE [LARGE SCALE GENOMIC DNA]</scope>
    <source>
        <strain evidence="2 3">HWN-4</strain>
    </source>
</reference>
<dbReference type="InterPro" id="IPR008030">
    <property type="entry name" value="NmrA-like"/>
</dbReference>
<proteinExistence type="predicted"/>
<dbReference type="EMBL" id="PEOG01000077">
    <property type="protein sequence ID" value="PIM51153.1"/>
    <property type="molecule type" value="Genomic_DNA"/>
</dbReference>
<comment type="caution">
    <text evidence="2">The sequence shown here is derived from an EMBL/GenBank/DDBJ whole genome shotgun (WGS) entry which is preliminary data.</text>
</comment>
<accession>A0A2G9C411</accession>
<evidence type="ECO:0000259" key="1">
    <source>
        <dbReference type="Pfam" id="PF05368"/>
    </source>
</evidence>
<evidence type="ECO:0000313" key="3">
    <source>
        <dbReference type="Proteomes" id="UP000231501"/>
    </source>
</evidence>
<name>A0A2G9C411_9BURK</name>
<feature type="domain" description="NmrA-like" evidence="1">
    <location>
        <begin position="3"/>
        <end position="255"/>
    </location>
</feature>
<protein>
    <submittedName>
        <fullName evidence="2">NmrA family transcriptional regulator</fullName>
    </submittedName>
</protein>
<dbReference type="Gene3D" id="3.90.25.10">
    <property type="entry name" value="UDP-galactose 4-epimerase, domain 1"/>
    <property type="match status" value="1"/>
</dbReference>
<gene>
    <name evidence="2" type="ORF">CS062_21205</name>
</gene>
<organism evidence="2 3">
    <name type="scientific">Roseateles chitinivorans</name>
    <dbReference type="NCBI Taxonomy" id="2917965"/>
    <lineage>
        <taxon>Bacteria</taxon>
        <taxon>Pseudomonadati</taxon>
        <taxon>Pseudomonadota</taxon>
        <taxon>Betaproteobacteria</taxon>
        <taxon>Burkholderiales</taxon>
        <taxon>Sphaerotilaceae</taxon>
        <taxon>Roseateles</taxon>
    </lineage>
</organism>